<gene>
    <name evidence="2" type="ORF">IC229_22625</name>
</gene>
<dbReference type="InterPro" id="IPR012337">
    <property type="entry name" value="RNaseH-like_sf"/>
</dbReference>
<dbReference type="GO" id="GO:0003677">
    <property type="term" value="F:DNA binding"/>
    <property type="evidence" value="ECO:0007669"/>
    <property type="project" value="InterPro"/>
</dbReference>
<proteinExistence type="predicted"/>
<feature type="domain" description="Transposase IS4-like" evidence="1">
    <location>
        <begin position="143"/>
        <end position="295"/>
    </location>
</feature>
<dbReference type="RefSeq" id="WP_190889304.1">
    <property type="nucleotide sequence ID" value="NZ_JACWZY010000022.1"/>
</dbReference>
<protein>
    <submittedName>
        <fullName evidence="2">Transposase</fullName>
    </submittedName>
</protein>
<comment type="caution">
    <text evidence="2">The sequence shown here is derived from an EMBL/GenBank/DDBJ whole genome shotgun (WGS) entry which is preliminary data.</text>
</comment>
<organism evidence="2 3">
    <name type="scientific">Spirosoma profusum</name>
    <dbReference type="NCBI Taxonomy" id="2771354"/>
    <lineage>
        <taxon>Bacteria</taxon>
        <taxon>Pseudomonadati</taxon>
        <taxon>Bacteroidota</taxon>
        <taxon>Cytophagia</taxon>
        <taxon>Cytophagales</taxon>
        <taxon>Cytophagaceae</taxon>
        <taxon>Spirosoma</taxon>
    </lineage>
</organism>
<dbReference type="EMBL" id="JACWZY010000022">
    <property type="protein sequence ID" value="MBD2703457.1"/>
    <property type="molecule type" value="Genomic_DNA"/>
</dbReference>
<name>A0A926Y2W9_9BACT</name>
<keyword evidence="3" id="KW-1185">Reference proteome</keyword>
<evidence type="ECO:0000259" key="1">
    <source>
        <dbReference type="Pfam" id="PF01609"/>
    </source>
</evidence>
<dbReference type="Pfam" id="PF01609">
    <property type="entry name" value="DDE_Tnp_1"/>
    <property type="match status" value="1"/>
</dbReference>
<dbReference type="GO" id="GO:0006313">
    <property type="term" value="P:DNA transposition"/>
    <property type="evidence" value="ECO:0007669"/>
    <property type="project" value="InterPro"/>
</dbReference>
<dbReference type="Proteomes" id="UP000598820">
    <property type="component" value="Unassembled WGS sequence"/>
</dbReference>
<evidence type="ECO:0000313" key="2">
    <source>
        <dbReference type="EMBL" id="MBD2703457.1"/>
    </source>
</evidence>
<dbReference type="AlphaFoldDB" id="A0A926Y2W9"/>
<dbReference type="GO" id="GO:0004803">
    <property type="term" value="F:transposase activity"/>
    <property type="evidence" value="ECO:0007669"/>
    <property type="project" value="InterPro"/>
</dbReference>
<accession>A0A926Y2W9</accession>
<reference evidence="2" key="1">
    <citation type="submission" date="2020-09" db="EMBL/GenBank/DDBJ databases">
        <authorList>
            <person name="Kim M.K."/>
        </authorList>
    </citation>
    <scope>NUCLEOTIDE SEQUENCE</scope>
    <source>
        <strain evidence="2">BT702</strain>
    </source>
</reference>
<evidence type="ECO:0000313" key="3">
    <source>
        <dbReference type="Proteomes" id="UP000598820"/>
    </source>
</evidence>
<dbReference type="SUPFAM" id="SSF53098">
    <property type="entry name" value="Ribonuclease H-like"/>
    <property type="match status" value="1"/>
</dbReference>
<dbReference type="InterPro" id="IPR002559">
    <property type="entry name" value="Transposase_11"/>
</dbReference>
<sequence length="302" mass="34825">MKQSLKGEITSILYSAPIVDNLARKTFISLFVLALLQTRKVQFNELATVLNDQVKITSNQNRIEDFFREVAINFQAVAHLRLALLPKMVKLPLTIDRTEWDFGNYQVNILMVLMGYGDLQLPLYWELLDNKSGNSISQDRIAVLEKCFAVVDKKRIGLVVGDREFVGHKWIKYLKDSNLNFVMRFPKHHLLTTTADETFAITELGLAVGQHCSFTDCLVDGCWGRVWIKRLDQQEYLYLFGSVRVAFLDQLYRKRWRIEAFFQNLKLRGFDLESTHLRNLSKLSKLVALVSLAYAFCASFGV</sequence>